<keyword evidence="1" id="KW-1133">Transmembrane helix</keyword>
<evidence type="ECO:0000313" key="3">
    <source>
        <dbReference type="Proteomes" id="UP000475862"/>
    </source>
</evidence>
<comment type="caution">
    <text evidence="2">The sequence shown here is derived from an EMBL/GenBank/DDBJ whole genome shotgun (WGS) entry which is preliminary data.</text>
</comment>
<gene>
    <name evidence="2" type="ORF">AGLY_006742</name>
</gene>
<keyword evidence="1" id="KW-0812">Transmembrane</keyword>
<feature type="transmembrane region" description="Helical" evidence="1">
    <location>
        <begin position="111"/>
        <end position="131"/>
    </location>
</feature>
<accession>A0A6G0TR12</accession>
<protein>
    <submittedName>
        <fullName evidence="2">Uncharacterized protein</fullName>
    </submittedName>
</protein>
<sequence length="295" mass="34623">MDLLYFNKKTIISSHIAGHLFTIPTFKFMQLSSLENIYSLPQFILKVITYGTTNLFLFTPELWKISEYVSLLHLQTSMFHPNNLKNRALVFVKFLVESLSLYTFYIHYRFVLSVVNINYVLTIILEFYRVVENKYLPKQIELCIYIMTWFGKPTFGFIIHKIMLKFVLLVVTIYKAFSIKTLFGLPITYLKFLLYLSNACKYLYIHYYCHFVSVLVALSNCVMKSEIISDSSFDDNGLNTNMSPSKKKSKLKSFKNSVEELLSYSYQKTIHVSDLHVINYRALQQLAYTFFYVGS</sequence>
<name>A0A6G0TR12_APHGL</name>
<dbReference type="Proteomes" id="UP000475862">
    <property type="component" value="Unassembled WGS sequence"/>
</dbReference>
<evidence type="ECO:0000313" key="2">
    <source>
        <dbReference type="EMBL" id="KAE9536935.1"/>
    </source>
</evidence>
<proteinExistence type="predicted"/>
<reference evidence="2 3" key="1">
    <citation type="submission" date="2019-08" db="EMBL/GenBank/DDBJ databases">
        <title>The genome of the soybean aphid Biotype 1, its phylome, world population structure and adaptation to the North American continent.</title>
        <authorList>
            <person name="Giordano R."/>
            <person name="Donthu R.K."/>
            <person name="Hernandez A.G."/>
            <person name="Wright C.L."/>
            <person name="Zimin A.V."/>
        </authorList>
    </citation>
    <scope>NUCLEOTIDE SEQUENCE [LARGE SCALE GENOMIC DNA]</scope>
    <source>
        <tissue evidence="2">Whole aphids</tissue>
    </source>
</reference>
<evidence type="ECO:0000256" key="1">
    <source>
        <dbReference type="SAM" id="Phobius"/>
    </source>
</evidence>
<organism evidence="2 3">
    <name type="scientific">Aphis glycines</name>
    <name type="common">Soybean aphid</name>
    <dbReference type="NCBI Taxonomy" id="307491"/>
    <lineage>
        <taxon>Eukaryota</taxon>
        <taxon>Metazoa</taxon>
        <taxon>Ecdysozoa</taxon>
        <taxon>Arthropoda</taxon>
        <taxon>Hexapoda</taxon>
        <taxon>Insecta</taxon>
        <taxon>Pterygota</taxon>
        <taxon>Neoptera</taxon>
        <taxon>Paraneoptera</taxon>
        <taxon>Hemiptera</taxon>
        <taxon>Sternorrhyncha</taxon>
        <taxon>Aphidomorpha</taxon>
        <taxon>Aphidoidea</taxon>
        <taxon>Aphididae</taxon>
        <taxon>Aphidini</taxon>
        <taxon>Aphis</taxon>
        <taxon>Aphis</taxon>
    </lineage>
</organism>
<keyword evidence="3" id="KW-1185">Reference proteome</keyword>
<keyword evidence="1" id="KW-0472">Membrane</keyword>
<feature type="transmembrane region" description="Helical" evidence="1">
    <location>
        <begin position="162"/>
        <end position="183"/>
    </location>
</feature>
<dbReference type="AlphaFoldDB" id="A0A6G0TR12"/>
<dbReference type="EMBL" id="VYZN01000019">
    <property type="protein sequence ID" value="KAE9536935.1"/>
    <property type="molecule type" value="Genomic_DNA"/>
</dbReference>
<feature type="transmembrane region" description="Helical" evidence="1">
    <location>
        <begin position="203"/>
        <end position="223"/>
    </location>
</feature>